<sequence length="59" mass="6673">MGPGERIRKQVGRLRKESPLALVFRLRQMLLKLGIQPDDEHNVRKSIGRAGPGRGWVTP</sequence>
<evidence type="ECO:0000313" key="2">
    <source>
        <dbReference type="Proteomes" id="UP000266089"/>
    </source>
</evidence>
<accession>A0A399E4C5</accession>
<dbReference type="AlphaFoldDB" id="A0A399E4C5"/>
<proteinExistence type="predicted"/>
<dbReference type="Proteomes" id="UP000266089">
    <property type="component" value="Unassembled WGS sequence"/>
</dbReference>
<organism evidence="1 2">
    <name type="scientific">Meiothermus taiwanensis</name>
    <dbReference type="NCBI Taxonomy" id="172827"/>
    <lineage>
        <taxon>Bacteria</taxon>
        <taxon>Thermotogati</taxon>
        <taxon>Deinococcota</taxon>
        <taxon>Deinococci</taxon>
        <taxon>Thermales</taxon>
        <taxon>Thermaceae</taxon>
        <taxon>Meiothermus</taxon>
    </lineage>
</organism>
<comment type="caution">
    <text evidence="1">The sequence shown here is derived from an EMBL/GenBank/DDBJ whole genome shotgun (WGS) entry which is preliminary data.</text>
</comment>
<protein>
    <submittedName>
        <fullName evidence="1">Uncharacterized protein</fullName>
    </submittedName>
</protein>
<evidence type="ECO:0000313" key="1">
    <source>
        <dbReference type="EMBL" id="RIH78099.1"/>
    </source>
</evidence>
<gene>
    <name evidence="1" type="ORF">Mcate_00985</name>
</gene>
<reference evidence="1 2" key="1">
    <citation type="submission" date="2018-08" db="EMBL/GenBank/DDBJ databases">
        <title>Meiothermus cateniformans JCM 15151 genome sequencing project.</title>
        <authorList>
            <person name="Da Costa M.S."/>
            <person name="Albuquerque L."/>
            <person name="Raposo P."/>
            <person name="Froufe H.J.C."/>
            <person name="Barroso C.S."/>
            <person name="Egas C."/>
        </authorList>
    </citation>
    <scope>NUCLEOTIDE SEQUENCE [LARGE SCALE GENOMIC DNA]</scope>
    <source>
        <strain evidence="1 2">JCM 15151</strain>
    </source>
</reference>
<dbReference type="EMBL" id="QWKX01000018">
    <property type="protein sequence ID" value="RIH78099.1"/>
    <property type="molecule type" value="Genomic_DNA"/>
</dbReference>
<dbReference type="RefSeq" id="WP_027886628.1">
    <property type="nucleotide sequence ID" value="NZ_JBHSXZ010000077.1"/>
</dbReference>
<name>A0A399E4C5_9DEIN</name>